<comment type="cofactor">
    <cofactor evidence="1 6">
        <name>pyridoxal 5'-phosphate</name>
        <dbReference type="ChEBI" id="CHEBI:597326"/>
    </cofactor>
</comment>
<comment type="caution">
    <text evidence="6">Lacks conserved residue(s) required for the propagation of feature annotation.</text>
</comment>
<accession>A0ABS5TAS0</accession>
<dbReference type="InterPro" id="IPR015421">
    <property type="entry name" value="PyrdxlP-dep_Trfase_major"/>
</dbReference>
<dbReference type="PANTHER" id="PTHR11680:SF35">
    <property type="entry name" value="SERINE HYDROXYMETHYLTRANSFERASE 1"/>
    <property type="match status" value="1"/>
</dbReference>
<evidence type="ECO:0000256" key="3">
    <source>
        <dbReference type="ARBA" id="ARBA00022563"/>
    </source>
</evidence>
<evidence type="ECO:0000256" key="6">
    <source>
        <dbReference type="HAMAP-Rule" id="MF_00051"/>
    </source>
</evidence>
<keyword evidence="5 6" id="KW-0663">Pyridoxal phosphate</keyword>
<keyword evidence="6" id="KW-0963">Cytoplasm</keyword>
<evidence type="ECO:0000256" key="1">
    <source>
        <dbReference type="ARBA" id="ARBA00001933"/>
    </source>
</evidence>
<evidence type="ECO:0000313" key="9">
    <source>
        <dbReference type="Proteomes" id="UP001197247"/>
    </source>
</evidence>
<sequence>MTSDATSTSRAITQTSLADADPELAAVLGQELGRQRGTLEMIASENFAPRAVLEAQGSVLTNKYAEGYPGKRYYGGCEYVDIAEELAISRVKSLFGADYANVQPHSGAQANAAAMHALIRHGDGILGLELAHGGHLTHGMKINYSGRLYNVAAYGVDPKSFLIDMDVVREKALEHRPKLIIAGWSAYPRQLDFAAFRSIADEVGAYLMVDMAHFAGLVAAGLHPSPIPHAHVTTSTTHKTLAGPRGGIILANDQENAKKFQSAVFPGQQGGPLMHVIAGKAAAFKIAHGEEFKDRQARTLRGAKILAERLTAEDATKAGVSVLTGGTDVHLILVDLRESTLDGQQAEDRLHEIGITVNRNAVPFDPRPPMVTSGLRIGTPALATRGFGDEEFTEVADVIAAALQPTCDVEALRKRVDKLAADFPLYDGLETW</sequence>
<gene>
    <name evidence="6" type="primary">glyA</name>
    <name evidence="8" type="ORF">KIH74_03375</name>
</gene>
<organism evidence="8 9">
    <name type="scientific">Kineosporia corallincola</name>
    <dbReference type="NCBI Taxonomy" id="2835133"/>
    <lineage>
        <taxon>Bacteria</taxon>
        <taxon>Bacillati</taxon>
        <taxon>Actinomycetota</taxon>
        <taxon>Actinomycetes</taxon>
        <taxon>Kineosporiales</taxon>
        <taxon>Kineosporiaceae</taxon>
        <taxon>Kineosporia</taxon>
    </lineage>
</organism>
<comment type="pathway">
    <text evidence="6">One-carbon metabolism; tetrahydrofolate interconversion.</text>
</comment>
<dbReference type="Gene3D" id="3.90.1150.10">
    <property type="entry name" value="Aspartate Aminotransferase, domain 1"/>
    <property type="match status" value="1"/>
</dbReference>
<dbReference type="InterPro" id="IPR001085">
    <property type="entry name" value="Ser_HO-MeTrfase"/>
</dbReference>
<dbReference type="NCBIfam" id="NF000586">
    <property type="entry name" value="PRK00011.1"/>
    <property type="match status" value="1"/>
</dbReference>
<reference evidence="8 9" key="1">
    <citation type="submission" date="2021-05" db="EMBL/GenBank/DDBJ databases">
        <title>Kineosporia and Streptomyces sp. nov. two new marine actinobacteria isolated from Coral.</title>
        <authorList>
            <person name="Buangrab K."/>
            <person name="Sutthacheep M."/>
            <person name="Yeemin T."/>
            <person name="Harunari E."/>
            <person name="Igarashi Y."/>
            <person name="Kanchanasin P."/>
            <person name="Tanasupawat S."/>
            <person name="Phongsopitanun W."/>
        </authorList>
    </citation>
    <scope>NUCLEOTIDE SEQUENCE [LARGE SCALE GENOMIC DNA]</scope>
    <source>
        <strain evidence="8 9">J2-2</strain>
    </source>
</reference>
<dbReference type="CDD" id="cd00378">
    <property type="entry name" value="SHMT"/>
    <property type="match status" value="1"/>
</dbReference>
<dbReference type="Gene3D" id="3.40.640.10">
    <property type="entry name" value="Type I PLP-dependent aspartate aminotransferase-like (Major domain)"/>
    <property type="match status" value="1"/>
</dbReference>
<feature type="site" description="Plays an important role in substrate specificity" evidence="6">
    <location>
        <position position="238"/>
    </location>
</feature>
<dbReference type="HAMAP" id="MF_00051">
    <property type="entry name" value="SHMT"/>
    <property type="match status" value="1"/>
</dbReference>
<proteinExistence type="inferred from homology"/>
<feature type="modified residue" description="N6-(pyridoxal phosphate)lysine" evidence="6">
    <location>
        <position position="239"/>
    </location>
</feature>
<comment type="caution">
    <text evidence="8">The sequence shown here is derived from an EMBL/GenBank/DDBJ whole genome shotgun (WGS) entry which is preliminary data.</text>
</comment>
<comment type="similarity">
    <text evidence="2 6">Belongs to the SHMT family.</text>
</comment>
<comment type="function">
    <text evidence="6">Catalyzes the reversible interconversion of serine and glycine with tetrahydrofolate (THF) serving as the one-carbon carrier. This reaction serves as the major source of one-carbon groups required for the biosynthesis of purines, thymidylate, methionine, and other important biomolecules. Also exhibits THF-independent aldolase activity toward beta-hydroxyamino acids, producing glycine and aldehydes, via a retro-aldol mechanism.</text>
</comment>
<dbReference type="PROSITE" id="PS00096">
    <property type="entry name" value="SHMT"/>
    <property type="match status" value="1"/>
</dbReference>
<evidence type="ECO:0000256" key="4">
    <source>
        <dbReference type="ARBA" id="ARBA00022679"/>
    </source>
</evidence>
<evidence type="ECO:0000259" key="7">
    <source>
        <dbReference type="Pfam" id="PF00464"/>
    </source>
</evidence>
<keyword evidence="4 6" id="KW-0808">Transferase</keyword>
<comment type="catalytic activity">
    <reaction evidence="6">
        <text>(6R)-5,10-methylene-5,6,7,8-tetrahydrofolate + glycine + H2O = (6S)-5,6,7,8-tetrahydrofolate + L-serine</text>
        <dbReference type="Rhea" id="RHEA:15481"/>
        <dbReference type="ChEBI" id="CHEBI:15377"/>
        <dbReference type="ChEBI" id="CHEBI:15636"/>
        <dbReference type="ChEBI" id="CHEBI:33384"/>
        <dbReference type="ChEBI" id="CHEBI:57305"/>
        <dbReference type="ChEBI" id="CHEBI:57453"/>
        <dbReference type="EC" id="2.1.2.1"/>
    </reaction>
</comment>
<dbReference type="PANTHER" id="PTHR11680">
    <property type="entry name" value="SERINE HYDROXYMETHYLTRANSFERASE"/>
    <property type="match status" value="1"/>
</dbReference>
<evidence type="ECO:0000256" key="5">
    <source>
        <dbReference type="ARBA" id="ARBA00022898"/>
    </source>
</evidence>
<comment type="subcellular location">
    <subcellularLocation>
        <location evidence="6">Cytoplasm</location>
    </subcellularLocation>
</comment>
<comment type="subunit">
    <text evidence="6">Homodimer.</text>
</comment>
<evidence type="ECO:0000313" key="8">
    <source>
        <dbReference type="EMBL" id="MBT0767948.1"/>
    </source>
</evidence>
<feature type="binding site" evidence="6">
    <location>
        <begin position="134"/>
        <end position="136"/>
    </location>
    <ligand>
        <name>(6S)-5,6,7,8-tetrahydrofolate</name>
        <dbReference type="ChEBI" id="CHEBI:57453"/>
    </ligand>
</feature>
<dbReference type="InterPro" id="IPR015422">
    <property type="entry name" value="PyrdxlP-dep_Trfase_small"/>
</dbReference>
<keyword evidence="6" id="KW-0028">Amino-acid biosynthesis</keyword>
<feature type="domain" description="Serine hydroxymethyltransferase-like" evidence="7">
    <location>
        <begin position="17"/>
        <end position="399"/>
    </location>
</feature>
<keyword evidence="3 6" id="KW-0554">One-carbon metabolism</keyword>
<dbReference type="InterPro" id="IPR019798">
    <property type="entry name" value="Ser_HO-MeTrfase_PLP_BS"/>
</dbReference>
<keyword evidence="9" id="KW-1185">Reference proteome</keyword>
<protein>
    <recommendedName>
        <fullName evidence="6">Serine hydroxymethyltransferase</fullName>
        <shortName evidence="6">SHMT</shortName>
        <shortName evidence="6">Serine methylase</shortName>
        <ecNumber evidence="6">2.1.2.1</ecNumber>
    </recommendedName>
</protein>
<dbReference type="SUPFAM" id="SSF53383">
    <property type="entry name" value="PLP-dependent transferases"/>
    <property type="match status" value="1"/>
</dbReference>
<dbReference type="PIRSF" id="PIRSF000412">
    <property type="entry name" value="SHMT"/>
    <property type="match status" value="1"/>
</dbReference>
<dbReference type="InterPro" id="IPR039429">
    <property type="entry name" value="SHMT-like_dom"/>
</dbReference>
<dbReference type="RefSeq" id="WP_214154211.1">
    <property type="nucleotide sequence ID" value="NZ_JAHBAY010000001.1"/>
</dbReference>
<name>A0ABS5TAS0_9ACTN</name>
<feature type="binding site" evidence="6">
    <location>
        <position position="130"/>
    </location>
    <ligand>
        <name>(6S)-5,6,7,8-tetrahydrofolate</name>
        <dbReference type="ChEBI" id="CHEBI:57453"/>
    </ligand>
</feature>
<dbReference type="Proteomes" id="UP001197247">
    <property type="component" value="Unassembled WGS sequence"/>
</dbReference>
<evidence type="ECO:0000256" key="2">
    <source>
        <dbReference type="ARBA" id="ARBA00006376"/>
    </source>
</evidence>
<dbReference type="EC" id="2.1.2.1" evidence="6"/>
<dbReference type="EMBL" id="JAHBAY010000001">
    <property type="protein sequence ID" value="MBT0767948.1"/>
    <property type="molecule type" value="Genomic_DNA"/>
</dbReference>
<dbReference type="InterPro" id="IPR049943">
    <property type="entry name" value="Ser_HO-MeTrfase-like"/>
</dbReference>
<dbReference type="Pfam" id="PF00464">
    <property type="entry name" value="SHMT"/>
    <property type="match status" value="1"/>
</dbReference>
<comment type="pathway">
    <text evidence="6">Amino-acid biosynthesis; glycine biosynthesis; glycine from L-serine: step 1/1.</text>
</comment>
<dbReference type="InterPro" id="IPR015424">
    <property type="entry name" value="PyrdxlP-dep_Trfase"/>
</dbReference>